<evidence type="ECO:0000256" key="5">
    <source>
        <dbReference type="SAM" id="SignalP"/>
    </source>
</evidence>
<evidence type="ECO:0000256" key="4">
    <source>
        <dbReference type="ARBA" id="ARBA00023136"/>
    </source>
</evidence>
<evidence type="ECO:0000256" key="1">
    <source>
        <dbReference type="ARBA" id="ARBA00004571"/>
    </source>
</evidence>
<dbReference type="PANTHER" id="PTHR34501:SF2">
    <property type="entry name" value="OUTER MEMBRANE PORIN F-RELATED"/>
    <property type="match status" value="1"/>
</dbReference>
<evidence type="ECO:0008006" key="8">
    <source>
        <dbReference type="Google" id="ProtNLM"/>
    </source>
</evidence>
<accession>A0A085JPX7</accession>
<dbReference type="GO" id="GO:0034220">
    <property type="term" value="P:monoatomic ion transmembrane transport"/>
    <property type="evidence" value="ECO:0007669"/>
    <property type="project" value="InterPro"/>
</dbReference>
<proteinExistence type="inferred from homology"/>
<dbReference type="InterPro" id="IPR033900">
    <property type="entry name" value="Gram_neg_porin_domain"/>
</dbReference>
<evidence type="ECO:0000256" key="3">
    <source>
        <dbReference type="ARBA" id="ARBA00022729"/>
    </source>
</evidence>
<dbReference type="GO" id="GO:0009279">
    <property type="term" value="C:cell outer membrane"/>
    <property type="evidence" value="ECO:0007669"/>
    <property type="project" value="UniProtKB-SubCell"/>
</dbReference>
<keyword evidence="4" id="KW-0472">Membrane</keyword>
<organism evidence="6 7">
    <name type="scientific">Tatumella ptyseos ATCC 33301</name>
    <dbReference type="NCBI Taxonomy" id="1005995"/>
    <lineage>
        <taxon>Bacteria</taxon>
        <taxon>Pseudomonadati</taxon>
        <taxon>Pseudomonadota</taxon>
        <taxon>Gammaproteobacteria</taxon>
        <taxon>Enterobacterales</taxon>
        <taxon>Erwiniaceae</taxon>
        <taxon>Tatumella</taxon>
    </lineage>
</organism>
<dbReference type="SUPFAM" id="SSF56935">
    <property type="entry name" value="Porins"/>
    <property type="match status" value="1"/>
</dbReference>
<dbReference type="Pfam" id="PF00267">
    <property type="entry name" value="Porin_1"/>
    <property type="match status" value="1"/>
</dbReference>
<dbReference type="Gene3D" id="2.40.160.10">
    <property type="entry name" value="Porin"/>
    <property type="match status" value="1"/>
</dbReference>
<evidence type="ECO:0000313" key="7">
    <source>
        <dbReference type="Proteomes" id="UP000028602"/>
    </source>
</evidence>
<dbReference type="CDD" id="cd00342">
    <property type="entry name" value="gram_neg_porins"/>
    <property type="match status" value="1"/>
</dbReference>
<dbReference type="eggNOG" id="COG3203">
    <property type="taxonomic scope" value="Bacteria"/>
</dbReference>
<dbReference type="AlphaFoldDB" id="A0A085JPX7"/>
<dbReference type="EMBL" id="JMPR01000004">
    <property type="protein sequence ID" value="KFD22523.1"/>
    <property type="molecule type" value="Genomic_DNA"/>
</dbReference>
<reference evidence="6 7" key="1">
    <citation type="submission" date="2014-05" db="EMBL/GenBank/DDBJ databases">
        <title>ATOL: Assembling a taxonomically balanced genome-scale reconstruction of the evolutionary history of the Enterobacteriaceae.</title>
        <authorList>
            <person name="Plunkett G.III."/>
            <person name="Neeno-Eckwall E.C."/>
            <person name="Glasner J.D."/>
            <person name="Perna N.T."/>
        </authorList>
    </citation>
    <scope>NUCLEOTIDE SEQUENCE [LARGE SCALE GENOMIC DNA]</scope>
    <source>
        <strain evidence="6 7">ATCC 33301</strain>
    </source>
</reference>
<comment type="subcellular location">
    <subcellularLocation>
        <location evidence="1">Cell outer membrane</location>
        <topology evidence="1">Multi-pass membrane protein</topology>
    </subcellularLocation>
</comment>
<dbReference type="PRINTS" id="PR00183">
    <property type="entry name" value="ECOLIPORIN"/>
</dbReference>
<sequence length="361" mass="40033">MMTIKNTFGVMLLAGLSSFQMNAHAVPIYDQGGNRVHLDGRVLGRHFFSQNKAMSGDAVIARINLWAETDINDQMYGYSRFEHDFRANKAESEPGEDYTRYAYVGISAGEYGYFDYGRNDSVFYDVVRWTDIFPVWGAGSFSIDNFLSRRSSGSFSYHNRDLFTLVKGLEAGFQFQGKKEGNTPALKQNGNGYGMSLTYKIPDTGISLGGSYIRSSRTDAQKKLALGSGDNMEAWVAGTNLEHAPFYAAVLYSESRNLNPVRSSALNISGFANKAKSFEAVASWNTPLSITASAGYIQSRGEGLESIGNAWLDKALVFFAAYPFNDNFRITTEYKKSLLKKDNALRLANQDAVAVTMIYVF</sequence>
<gene>
    <name evidence="6" type="ORF">GTPT_0096</name>
</gene>
<dbReference type="GO" id="GO:0015288">
    <property type="term" value="F:porin activity"/>
    <property type="evidence" value="ECO:0007669"/>
    <property type="project" value="InterPro"/>
</dbReference>
<feature type="chain" id="PRO_5001793762" description="Porin" evidence="5">
    <location>
        <begin position="26"/>
        <end position="361"/>
    </location>
</feature>
<dbReference type="InterPro" id="IPR050298">
    <property type="entry name" value="Gram-neg_bact_OMP"/>
</dbReference>
<dbReference type="RefSeq" id="WP_029991094.1">
    <property type="nucleotide sequence ID" value="NZ_ATMJ01000039.1"/>
</dbReference>
<feature type="signal peptide" evidence="5">
    <location>
        <begin position="1"/>
        <end position="25"/>
    </location>
</feature>
<dbReference type="InterPro" id="IPR023614">
    <property type="entry name" value="Porin_dom_sf"/>
</dbReference>
<evidence type="ECO:0000256" key="2">
    <source>
        <dbReference type="ARBA" id="ARBA00007539"/>
    </source>
</evidence>
<protein>
    <recommendedName>
        <fullName evidence="8">Porin</fullName>
    </recommendedName>
</protein>
<dbReference type="Proteomes" id="UP000028602">
    <property type="component" value="Unassembled WGS sequence"/>
</dbReference>
<dbReference type="InterPro" id="IPR001897">
    <property type="entry name" value="Porin_gammaproteobac"/>
</dbReference>
<dbReference type="PANTHER" id="PTHR34501">
    <property type="entry name" value="PROTEIN YDDL-RELATED"/>
    <property type="match status" value="1"/>
</dbReference>
<dbReference type="OrthoDB" id="7055111at2"/>
<dbReference type="InterPro" id="IPR001702">
    <property type="entry name" value="Porin_Gram-ve"/>
</dbReference>
<keyword evidence="3 5" id="KW-0732">Signal</keyword>
<comment type="caution">
    <text evidence="6">The sequence shown here is derived from an EMBL/GenBank/DDBJ whole genome shotgun (WGS) entry which is preliminary data.</text>
</comment>
<name>A0A085JPX7_9GAMM</name>
<keyword evidence="7" id="KW-1185">Reference proteome</keyword>
<evidence type="ECO:0000313" key="6">
    <source>
        <dbReference type="EMBL" id="KFD22523.1"/>
    </source>
</evidence>
<comment type="similarity">
    <text evidence="2">Belongs to the Gram-negative porin family.</text>
</comment>